<dbReference type="Pfam" id="PF13091">
    <property type="entry name" value="PLDc_2"/>
    <property type="match status" value="1"/>
</dbReference>
<evidence type="ECO:0000256" key="3">
    <source>
        <dbReference type="ARBA" id="ARBA00022737"/>
    </source>
</evidence>
<dbReference type="Gene3D" id="3.30.870.10">
    <property type="entry name" value="Endonuclease Chain A"/>
    <property type="match status" value="2"/>
</dbReference>
<dbReference type="InterPro" id="IPR015679">
    <property type="entry name" value="PLipase_D_fam"/>
</dbReference>
<feature type="region of interest" description="Disordered" evidence="8">
    <location>
        <begin position="1283"/>
        <end position="1310"/>
    </location>
</feature>
<evidence type="ECO:0000313" key="10">
    <source>
        <dbReference type="EMBL" id="SCV71004.1"/>
    </source>
</evidence>
<dbReference type="Proteomes" id="UP000198372">
    <property type="component" value="Unassembled WGS sequence"/>
</dbReference>
<gene>
    <name evidence="10" type="ORF">BQ2448_3766</name>
</gene>
<accession>A0A238FGJ7</accession>
<dbReference type="STRING" id="269621.A0A238FGJ7"/>
<dbReference type="GO" id="GO:0006654">
    <property type="term" value="P:phosphatidic acid biosynthetic process"/>
    <property type="evidence" value="ECO:0007669"/>
    <property type="project" value="InterPro"/>
</dbReference>
<dbReference type="PANTHER" id="PTHR18896">
    <property type="entry name" value="PHOSPHOLIPASE D"/>
    <property type="match status" value="1"/>
</dbReference>
<feature type="compositionally biased region" description="Basic and acidic residues" evidence="8">
    <location>
        <begin position="1448"/>
        <end position="1461"/>
    </location>
</feature>
<keyword evidence="11" id="KW-1185">Reference proteome</keyword>
<feature type="region of interest" description="Disordered" evidence="8">
    <location>
        <begin position="1373"/>
        <end position="1602"/>
    </location>
</feature>
<dbReference type="EMBL" id="FMSP01000006">
    <property type="protein sequence ID" value="SCV71004.1"/>
    <property type="molecule type" value="Genomic_DNA"/>
</dbReference>
<feature type="compositionally biased region" description="Low complexity" evidence="8">
    <location>
        <begin position="185"/>
        <end position="196"/>
    </location>
</feature>
<organism evidence="10 11">
    <name type="scientific">Microbotryum intermedium</name>
    <dbReference type="NCBI Taxonomy" id="269621"/>
    <lineage>
        <taxon>Eukaryota</taxon>
        <taxon>Fungi</taxon>
        <taxon>Dikarya</taxon>
        <taxon>Basidiomycota</taxon>
        <taxon>Pucciniomycotina</taxon>
        <taxon>Microbotryomycetes</taxon>
        <taxon>Microbotryales</taxon>
        <taxon>Microbotryaceae</taxon>
        <taxon>Microbotryum</taxon>
    </lineage>
</organism>
<feature type="region of interest" description="Disordered" evidence="8">
    <location>
        <begin position="1"/>
        <end position="389"/>
    </location>
</feature>
<feature type="compositionally biased region" description="Basic and acidic residues" evidence="8">
    <location>
        <begin position="1511"/>
        <end position="1524"/>
    </location>
</feature>
<feature type="compositionally biased region" description="Low complexity" evidence="8">
    <location>
        <begin position="303"/>
        <end position="312"/>
    </location>
</feature>
<evidence type="ECO:0000259" key="9">
    <source>
        <dbReference type="PROSITE" id="PS50035"/>
    </source>
</evidence>
<feature type="compositionally biased region" description="Basic and acidic residues" evidence="8">
    <location>
        <begin position="1287"/>
        <end position="1307"/>
    </location>
</feature>
<dbReference type="CDD" id="cd09141">
    <property type="entry name" value="PLDc_vPLD1_2_yPLD_like_2"/>
    <property type="match status" value="1"/>
</dbReference>
<protein>
    <recommendedName>
        <fullName evidence="7">Phospholipase</fullName>
        <ecNumber evidence="7">3.1.4.4</ecNumber>
    </recommendedName>
</protein>
<feature type="compositionally biased region" description="Acidic residues" evidence="8">
    <location>
        <begin position="360"/>
        <end position="372"/>
    </location>
</feature>
<comment type="catalytic activity">
    <reaction evidence="1 7">
        <text>a 1,2-diacyl-sn-glycero-3-phosphocholine + H2O = a 1,2-diacyl-sn-glycero-3-phosphate + choline + H(+)</text>
        <dbReference type="Rhea" id="RHEA:14445"/>
        <dbReference type="ChEBI" id="CHEBI:15354"/>
        <dbReference type="ChEBI" id="CHEBI:15377"/>
        <dbReference type="ChEBI" id="CHEBI:15378"/>
        <dbReference type="ChEBI" id="CHEBI:57643"/>
        <dbReference type="ChEBI" id="CHEBI:58608"/>
        <dbReference type="EC" id="3.1.4.4"/>
    </reaction>
</comment>
<feature type="domain" description="PLD phosphodiesterase" evidence="9">
    <location>
        <begin position="884"/>
        <end position="911"/>
    </location>
</feature>
<comment type="similarity">
    <text evidence="2 7">Belongs to the phospholipase D family.</text>
</comment>
<feature type="compositionally biased region" description="Basic and acidic residues" evidence="8">
    <location>
        <begin position="1531"/>
        <end position="1545"/>
    </location>
</feature>
<feature type="compositionally biased region" description="Gly residues" evidence="8">
    <location>
        <begin position="1713"/>
        <end position="1726"/>
    </location>
</feature>
<feature type="compositionally biased region" description="Low complexity" evidence="8">
    <location>
        <begin position="265"/>
        <end position="274"/>
    </location>
</feature>
<feature type="compositionally biased region" description="Polar residues" evidence="8">
    <location>
        <begin position="233"/>
        <end position="243"/>
    </location>
</feature>
<dbReference type="InterPro" id="IPR001849">
    <property type="entry name" value="PH_domain"/>
</dbReference>
<dbReference type="PROSITE" id="PS50035">
    <property type="entry name" value="PLD"/>
    <property type="match status" value="2"/>
</dbReference>
<dbReference type="PANTHER" id="PTHR18896:SF76">
    <property type="entry name" value="PHOSPHOLIPASE"/>
    <property type="match status" value="1"/>
</dbReference>
<dbReference type="InterPro" id="IPR016555">
    <property type="entry name" value="PLipase_D_euk"/>
</dbReference>
<feature type="compositionally biased region" description="Polar residues" evidence="8">
    <location>
        <begin position="197"/>
        <end position="206"/>
    </location>
</feature>
<feature type="compositionally biased region" description="Basic and acidic residues" evidence="8">
    <location>
        <begin position="1485"/>
        <end position="1495"/>
    </location>
</feature>
<evidence type="ECO:0000256" key="8">
    <source>
        <dbReference type="SAM" id="MobiDB-lite"/>
    </source>
</evidence>
<evidence type="ECO:0000256" key="1">
    <source>
        <dbReference type="ARBA" id="ARBA00000798"/>
    </source>
</evidence>
<dbReference type="GO" id="GO:0009395">
    <property type="term" value="P:phospholipid catabolic process"/>
    <property type="evidence" value="ECO:0007669"/>
    <property type="project" value="TreeGrafter"/>
</dbReference>
<dbReference type="GO" id="GO:0004630">
    <property type="term" value="F:phospholipase D activity"/>
    <property type="evidence" value="ECO:0007669"/>
    <property type="project" value="UniProtKB-UniRule"/>
</dbReference>
<evidence type="ECO:0000256" key="7">
    <source>
        <dbReference type="PIRNR" id="PIRNR009376"/>
    </source>
</evidence>
<feature type="compositionally biased region" description="Low complexity" evidence="8">
    <location>
        <begin position="1569"/>
        <end position="1601"/>
    </location>
</feature>
<dbReference type="EC" id="3.1.4.4" evidence="7"/>
<keyword evidence="3" id="KW-0677">Repeat</keyword>
<dbReference type="Pfam" id="PF00614">
    <property type="entry name" value="PLDc"/>
    <property type="match status" value="1"/>
</dbReference>
<dbReference type="FunFam" id="3.30.870.10:FF:000011">
    <property type="entry name" value="Phospholipase"/>
    <property type="match status" value="1"/>
</dbReference>
<keyword evidence="5 7" id="KW-0442">Lipid degradation</keyword>
<feature type="compositionally biased region" description="Basic and acidic residues" evidence="8">
    <location>
        <begin position="1700"/>
        <end position="1710"/>
    </location>
</feature>
<feature type="compositionally biased region" description="Low complexity" evidence="8">
    <location>
        <begin position="85"/>
        <end position="104"/>
    </location>
</feature>
<sequence length="1847" mass="203184">MDFADIVKQAREQQKTHGFKSPHHLSLNSNSSEHHADDGKGAGPTSAVATPGTPASPRPNGSRPRSTHSTSNVETSFSRPISRGATSTPSSAAQAASTPTTTPTRPRHRSQASFDWFADLPSITSSGTPTSGQQPSSRNSRSRNPSVSKRDSRWNPISSTSNGHAYVSDSPHELSEAEEEEEGQENNNNNNNNNNNDKSCNKTLTSGGLEPSVFAKSEGSQGNGKRSSRDLKSSQSPSQTQTEFRGAFTEEDKTRGARTLKHWSGSESAASGGAPKRKSTTDSQGMLAEHDEARDRFQELPEESSSAAPAAATKGKEQSGSSSNGAAPPAMGGRKQSLWQGAAELFGVSSGPGSAHAEAEGQEADAEEQDGDAETRKAKASQGARKSSAWGVVKKRLGGEAKPPKQKAGATLTGHELVAELTTGILPMVIVKMAVMDRDERGDHRIPILMNYLKLRITDSVYPFHDRHAVFRCELEYGDAAVKWVIYRELKDFINLHAHYRVANLRQGIEKFPTFPKTSIPYLNWLKSERGGSIAKADFAKAQRQALEDYLLKLIRATMFGPGANRLCKFLEISAMSLSLATRGGEQGKQGYLTIASSGASRRKAPGFHPLAFRSRHKPKWFIVRDSFIVAVDDPASTEIYDVIMVDSTFELERPKRILRQGLNAITFNNDSSDDEADGQQDEMIASEKKPMGHRGAGDPNDPSTTAAGNDPNKLRETSNHTFYLRSSERKLRLIAVTERQQDQFIASIEKMIAKTIWAGKNRFDSFAPIRLNASAQWLIDGRDYFWSLSRAILLAKHRIYIHDWWLSPELYMRRPAAENEQWRLDRLLQKKAEEGVQIFVIVYKEVSNDFTPVESNYTKSRLRGLHPNVHIQRSPSHTSTGTLLWSHHEKMCVIDETIGFMGGLDLCFGRWDTPGHVLTDERPNVVFDPESSKTADAEARAGSQIWPGKDYANSRVIDFHTLTKPEEDMYDRGKVPRQPWHDIGLQIIGQPARDLCRHFIQRWNYLLRTKNHTVKMPFLLPAPDFTPKELHDQRITGTCEVQICRSVGQWSMGISHVEHSIQNAYIKAIQLSDHFVYIENQFFITSTEVEGTIIENKIGDALVSRILRAHSEGTAWRAIIIIPLVPGYPFPVDHSDAGSVRLIMECQYRSICRGEHSIFARLRREGLDPDEYITFFGLRGWGKMNSGMLTTEAVYIHAKAMIVDDRIAIIGSANINERSQRGDRDSELACIIRDTDMIDSTMGGKPYKVGRFAHTMRVRLMREHLGVDVDELDAGDEDLLEQTDDETTRQEADQAWDPDHEQRKGDQVGQRVGHTFHWAKSMAKTLGENTGSVVSGAKETVALGMRKGAENVDDHHKILIDKLDGASADAVHREEETSAADKIIQGEKGGKGYASTVVPTLEEKVMAEDRPTDNHKTESGLHQGEPSANQRERAEGVTVTPPGASGVHEHRNQSDEEASKTKQASNDTEQHLGEPTTMSSPNADDVRKFEREPVMEGDEGEGKAISASSSKKEETESNHKHLEPVVPKTDNVDGKGKSRIRDDAPPPDITAKKGANGSSSDESAKNGTSSPSTVKASSSTSPYPPESSASPSAKANEAAANRTTITGTLRRNLKERGNVYTIPVAAPTIDPFGFSDPIVDSFFKDVWLAAAVRNTQAYRKVFRCVPDDLVQTWKQYREFQIWAERHNKAPKDVVPPGEEAPHTDPDHHSGQHGAGGGGSGGGAMGQGQNEPPKGETMHKINTRRDRATSSVNSSANTAGLSSPVDNGGPSVRRDRSGTLAGEGHDHEEGFPGWERDQMERCLDQLSGCLVVFPTRFLEAESAGGNFLSVAIGSIQRKLLANDSFVA</sequence>
<evidence type="ECO:0000313" key="11">
    <source>
        <dbReference type="Proteomes" id="UP000198372"/>
    </source>
</evidence>
<feature type="compositionally biased region" description="Polar residues" evidence="8">
    <location>
        <begin position="1557"/>
        <end position="1568"/>
    </location>
</feature>
<dbReference type="SUPFAM" id="SSF64268">
    <property type="entry name" value="PX domain"/>
    <property type="match status" value="1"/>
</dbReference>
<evidence type="ECO:0000256" key="2">
    <source>
        <dbReference type="ARBA" id="ARBA00008664"/>
    </source>
</evidence>
<dbReference type="InterPro" id="IPR001736">
    <property type="entry name" value="PLipase_D/transphosphatidylase"/>
</dbReference>
<proteinExistence type="inferred from homology"/>
<dbReference type="GO" id="GO:0035556">
    <property type="term" value="P:intracellular signal transduction"/>
    <property type="evidence" value="ECO:0007669"/>
    <property type="project" value="InterPro"/>
</dbReference>
<feature type="region of interest" description="Disordered" evidence="8">
    <location>
        <begin position="1689"/>
        <end position="1793"/>
    </location>
</feature>
<feature type="compositionally biased region" description="Low complexity" evidence="8">
    <location>
        <begin position="319"/>
        <end position="333"/>
    </location>
</feature>
<dbReference type="GO" id="GO:0035091">
    <property type="term" value="F:phosphatidylinositol binding"/>
    <property type="evidence" value="ECO:0007669"/>
    <property type="project" value="InterPro"/>
</dbReference>
<evidence type="ECO:0000256" key="5">
    <source>
        <dbReference type="ARBA" id="ARBA00022963"/>
    </source>
</evidence>
<feature type="region of interest" description="Disordered" evidence="8">
    <location>
        <begin position="689"/>
        <end position="719"/>
    </location>
</feature>
<dbReference type="CDD" id="cd06093">
    <property type="entry name" value="PX_domain"/>
    <property type="match status" value="1"/>
</dbReference>
<evidence type="ECO:0000256" key="4">
    <source>
        <dbReference type="ARBA" id="ARBA00022801"/>
    </source>
</evidence>
<dbReference type="SMART" id="SM00155">
    <property type="entry name" value="PLDc"/>
    <property type="match status" value="2"/>
</dbReference>
<dbReference type="SUPFAM" id="SSF56024">
    <property type="entry name" value="Phospholipase D/nuclease"/>
    <property type="match status" value="2"/>
</dbReference>
<dbReference type="CDD" id="cd09138">
    <property type="entry name" value="PLDc_vPLD1_2_yPLD_like_1"/>
    <property type="match status" value="1"/>
</dbReference>
<reference evidence="11" key="1">
    <citation type="submission" date="2016-09" db="EMBL/GenBank/DDBJ databases">
        <authorList>
            <person name="Jeantristanb JTB J.-T."/>
            <person name="Ricardo R."/>
        </authorList>
    </citation>
    <scope>NUCLEOTIDE SEQUENCE [LARGE SCALE GENOMIC DNA]</scope>
</reference>
<feature type="compositionally biased region" description="Polar residues" evidence="8">
    <location>
        <begin position="63"/>
        <end position="79"/>
    </location>
</feature>
<feature type="compositionally biased region" description="Low complexity" evidence="8">
    <location>
        <begin position="1749"/>
        <end position="1759"/>
    </location>
</feature>
<feature type="compositionally biased region" description="Basic and acidic residues" evidence="8">
    <location>
        <begin position="288"/>
        <end position="299"/>
    </location>
</feature>
<name>A0A238FGJ7_9BASI</name>
<feature type="domain" description="PLD phosphodiesterase" evidence="9">
    <location>
        <begin position="1193"/>
        <end position="1220"/>
    </location>
</feature>
<feature type="compositionally biased region" description="Low complexity" evidence="8">
    <location>
        <begin position="121"/>
        <end position="146"/>
    </location>
</feature>
<dbReference type="InterPro" id="IPR025202">
    <property type="entry name" value="PLD-like_dom"/>
</dbReference>
<keyword evidence="4 7" id="KW-0378">Hydrolase</keyword>
<dbReference type="CDD" id="cd01254">
    <property type="entry name" value="PH_PLD"/>
    <property type="match status" value="1"/>
</dbReference>
<feature type="compositionally biased region" description="Basic and acidic residues" evidence="8">
    <location>
        <begin position="1402"/>
        <end position="1420"/>
    </location>
</feature>
<feature type="compositionally biased region" description="Basic and acidic residues" evidence="8">
    <location>
        <begin position="1733"/>
        <end position="1748"/>
    </location>
</feature>
<dbReference type="OrthoDB" id="14911at2759"/>
<feature type="compositionally biased region" description="Basic and acidic residues" evidence="8">
    <location>
        <begin position="1772"/>
        <end position="1793"/>
    </location>
</feature>
<dbReference type="SMART" id="SM00233">
    <property type="entry name" value="PH"/>
    <property type="match status" value="1"/>
</dbReference>
<dbReference type="InterPro" id="IPR036871">
    <property type="entry name" value="PX_dom_sf"/>
</dbReference>
<dbReference type="PIRSF" id="PIRSF009376">
    <property type="entry name" value="Phospholipase_D_euk"/>
    <property type="match status" value="1"/>
</dbReference>
<keyword evidence="6" id="KW-0443">Lipid metabolism</keyword>
<dbReference type="Gene3D" id="3.30.1520.10">
    <property type="entry name" value="Phox-like domain"/>
    <property type="match status" value="1"/>
</dbReference>
<evidence type="ECO:0000256" key="6">
    <source>
        <dbReference type="ARBA" id="ARBA00023098"/>
    </source>
</evidence>